<reference evidence="1" key="1">
    <citation type="journal article" date="2022" name="Cell">
        <title>Repeat-based holocentromeres influence genome architecture and karyotype evolution.</title>
        <authorList>
            <person name="Hofstatter P.G."/>
            <person name="Thangavel G."/>
            <person name="Lux T."/>
            <person name="Neumann P."/>
            <person name="Vondrak T."/>
            <person name="Novak P."/>
            <person name="Zhang M."/>
            <person name="Costa L."/>
            <person name="Castellani M."/>
            <person name="Scott A."/>
            <person name="Toegelov H."/>
            <person name="Fuchs J."/>
            <person name="Mata-Sucre Y."/>
            <person name="Dias Y."/>
            <person name="Vanzela A.L.L."/>
            <person name="Huettel B."/>
            <person name="Almeida C.C.S."/>
            <person name="Simkova H."/>
            <person name="Souza G."/>
            <person name="Pedrosa-Harand A."/>
            <person name="Macas J."/>
            <person name="Mayer K.F.X."/>
            <person name="Houben A."/>
            <person name="Marques A."/>
        </authorList>
    </citation>
    <scope>NUCLEOTIDE SEQUENCE</scope>
    <source>
        <strain evidence="1">RhyBre1mFocal</strain>
    </source>
</reference>
<dbReference type="AlphaFoldDB" id="A0A9Q0C3I5"/>
<gene>
    <name evidence="1" type="ORF">LUZ63_017978</name>
</gene>
<name>A0A9Q0C3I5_9POAL</name>
<organism evidence="1 2">
    <name type="scientific">Rhynchospora breviuscula</name>
    <dbReference type="NCBI Taxonomy" id="2022672"/>
    <lineage>
        <taxon>Eukaryota</taxon>
        <taxon>Viridiplantae</taxon>
        <taxon>Streptophyta</taxon>
        <taxon>Embryophyta</taxon>
        <taxon>Tracheophyta</taxon>
        <taxon>Spermatophyta</taxon>
        <taxon>Magnoliopsida</taxon>
        <taxon>Liliopsida</taxon>
        <taxon>Poales</taxon>
        <taxon>Cyperaceae</taxon>
        <taxon>Cyperoideae</taxon>
        <taxon>Rhynchosporeae</taxon>
        <taxon>Rhynchospora</taxon>
    </lineage>
</organism>
<dbReference type="OrthoDB" id="277011at2759"/>
<sequence>MEIQIHAAINPKNFSGDKDVYGIAFESHSGAENIRDIVSIKLGDKVPVDALCLKEIPFKIVQVVLDLDEMLLCAYEMSGLLALLQSQAIESGIKCFELECTLSDKVVLDLDDMLVCAYETSCLPALLQSQAIESGIKYFELERTPSDKVLYFPLLKHLSRQEDVRPLLDETFHMPEWFQKHGIPSQHNQIL</sequence>
<comment type="caution">
    <text evidence="1">The sequence shown here is derived from an EMBL/GenBank/DDBJ whole genome shotgun (WGS) entry which is preliminary data.</text>
</comment>
<dbReference type="EMBL" id="JAMQYH010000005">
    <property type="protein sequence ID" value="KAJ1686588.1"/>
    <property type="molecule type" value="Genomic_DNA"/>
</dbReference>
<dbReference type="Proteomes" id="UP001151287">
    <property type="component" value="Unassembled WGS sequence"/>
</dbReference>
<accession>A0A9Q0C3I5</accession>
<evidence type="ECO:0000313" key="2">
    <source>
        <dbReference type="Proteomes" id="UP001151287"/>
    </source>
</evidence>
<keyword evidence="2" id="KW-1185">Reference proteome</keyword>
<proteinExistence type="predicted"/>
<protein>
    <submittedName>
        <fullName evidence="1">Uncharacterized protein</fullName>
    </submittedName>
</protein>
<evidence type="ECO:0000313" key="1">
    <source>
        <dbReference type="EMBL" id="KAJ1686588.1"/>
    </source>
</evidence>